<dbReference type="OrthoDB" id="370884at2759"/>
<evidence type="ECO:0000256" key="1">
    <source>
        <dbReference type="ARBA" id="ARBA00004651"/>
    </source>
</evidence>
<evidence type="ECO:0000256" key="4">
    <source>
        <dbReference type="ARBA" id="ARBA00022676"/>
    </source>
</evidence>
<evidence type="ECO:0000256" key="7">
    <source>
        <dbReference type="ARBA" id="ARBA00022989"/>
    </source>
</evidence>
<reference evidence="11" key="2">
    <citation type="submission" date="2009-11" db="EMBL/GenBank/DDBJ databases">
        <title>The Genome Sequence of Allomyces macrogynus strain ATCC 38327.</title>
        <authorList>
            <consortium name="The Broad Institute Genome Sequencing Platform"/>
            <person name="Russ C."/>
            <person name="Cuomo C."/>
            <person name="Shea T."/>
            <person name="Young S.K."/>
            <person name="Zeng Q."/>
            <person name="Koehrsen M."/>
            <person name="Haas B."/>
            <person name="Borodovsky M."/>
            <person name="Guigo R."/>
            <person name="Alvarado L."/>
            <person name="Berlin A."/>
            <person name="Borenstein D."/>
            <person name="Chen Z."/>
            <person name="Engels R."/>
            <person name="Freedman E."/>
            <person name="Gellesch M."/>
            <person name="Goldberg J."/>
            <person name="Griggs A."/>
            <person name="Gujja S."/>
            <person name="Heiman D."/>
            <person name="Hepburn T."/>
            <person name="Howarth C."/>
            <person name="Jen D."/>
            <person name="Larson L."/>
            <person name="Lewis B."/>
            <person name="Mehta T."/>
            <person name="Park D."/>
            <person name="Pearson M."/>
            <person name="Roberts A."/>
            <person name="Saif S."/>
            <person name="Shenoy N."/>
            <person name="Sisk P."/>
            <person name="Stolte C."/>
            <person name="Sykes S."/>
            <person name="Walk T."/>
            <person name="White J."/>
            <person name="Yandava C."/>
            <person name="Burger G."/>
            <person name="Gray M.W."/>
            <person name="Holland P.W.H."/>
            <person name="King N."/>
            <person name="Lang F.B.F."/>
            <person name="Roger A.J."/>
            <person name="Ruiz-Trillo I."/>
            <person name="Lander E."/>
            <person name="Nusbaum C."/>
        </authorList>
    </citation>
    <scope>NUCLEOTIDE SEQUENCE [LARGE SCALE GENOMIC DNA]</scope>
    <source>
        <strain evidence="11">ATCC 38327</strain>
    </source>
</reference>
<accession>A0A0L0TCM6</accession>
<dbReference type="GO" id="GO:0006031">
    <property type="term" value="P:chitin biosynthetic process"/>
    <property type="evidence" value="ECO:0007669"/>
    <property type="project" value="TreeGrafter"/>
</dbReference>
<dbReference type="AlphaFoldDB" id="A0A0L0TCM6"/>
<sequence length="126" mass="14003">MQFDLFFKLYALTGVNPMAYEICLMVDADTKVLPDSLARMVACMAQDKSIMGLCGETRIENKAESWVTAIQVFEYYISHHLGKAFESIFGGVTCLPGCFCMYRIKVKRGRTGSGRSCSRSARTGTC</sequence>
<evidence type="ECO:0000256" key="5">
    <source>
        <dbReference type="ARBA" id="ARBA00022679"/>
    </source>
</evidence>
<evidence type="ECO:0000256" key="3">
    <source>
        <dbReference type="ARBA" id="ARBA00022475"/>
    </source>
</evidence>
<dbReference type="STRING" id="578462.A0A0L0TCM6"/>
<evidence type="ECO:0000313" key="11">
    <source>
        <dbReference type="Proteomes" id="UP000054350"/>
    </source>
</evidence>
<keyword evidence="5" id="KW-0808">Transferase</keyword>
<dbReference type="GO" id="GO:0030428">
    <property type="term" value="C:cell septum"/>
    <property type="evidence" value="ECO:0007669"/>
    <property type="project" value="TreeGrafter"/>
</dbReference>
<dbReference type="Pfam" id="PF03142">
    <property type="entry name" value="Chitin_synth_2"/>
    <property type="match status" value="1"/>
</dbReference>
<gene>
    <name evidence="10" type="ORF">AMAG_20482</name>
</gene>
<dbReference type="InterPro" id="IPR029044">
    <property type="entry name" value="Nucleotide-diphossugar_trans"/>
</dbReference>
<dbReference type="EMBL" id="GG745382">
    <property type="protein sequence ID" value="KNE72618.1"/>
    <property type="molecule type" value="Genomic_DNA"/>
</dbReference>
<evidence type="ECO:0000256" key="6">
    <source>
        <dbReference type="ARBA" id="ARBA00022692"/>
    </source>
</evidence>
<name>A0A0L0TCM6_ALLM3</name>
<dbReference type="GO" id="GO:0004100">
    <property type="term" value="F:chitin synthase activity"/>
    <property type="evidence" value="ECO:0007669"/>
    <property type="project" value="UniProtKB-EC"/>
</dbReference>
<evidence type="ECO:0000256" key="2">
    <source>
        <dbReference type="ARBA" id="ARBA00012543"/>
    </source>
</evidence>
<comment type="subcellular location">
    <subcellularLocation>
        <location evidence="1">Cell membrane</location>
        <topology evidence="1">Multi-pass membrane protein</topology>
    </subcellularLocation>
</comment>
<keyword evidence="7" id="KW-1133">Transmembrane helix</keyword>
<dbReference type="Proteomes" id="UP000054350">
    <property type="component" value="Unassembled WGS sequence"/>
</dbReference>
<evidence type="ECO:0000313" key="10">
    <source>
        <dbReference type="EMBL" id="KNE72618.1"/>
    </source>
</evidence>
<evidence type="ECO:0000256" key="8">
    <source>
        <dbReference type="ARBA" id="ARBA00023136"/>
    </source>
</evidence>
<dbReference type="eggNOG" id="KOG2571">
    <property type="taxonomic scope" value="Eukaryota"/>
</dbReference>
<keyword evidence="6" id="KW-0812">Transmembrane</keyword>
<organism evidence="10 11">
    <name type="scientific">Allomyces macrogynus (strain ATCC 38327)</name>
    <name type="common">Allomyces javanicus var. macrogynus</name>
    <dbReference type="NCBI Taxonomy" id="578462"/>
    <lineage>
        <taxon>Eukaryota</taxon>
        <taxon>Fungi</taxon>
        <taxon>Fungi incertae sedis</taxon>
        <taxon>Blastocladiomycota</taxon>
        <taxon>Blastocladiomycetes</taxon>
        <taxon>Blastocladiales</taxon>
        <taxon>Blastocladiaceae</taxon>
        <taxon>Allomyces</taxon>
    </lineage>
</organism>
<dbReference type="VEuPathDB" id="FungiDB:AMAG_20482"/>
<reference evidence="10 11" key="1">
    <citation type="submission" date="2009-11" db="EMBL/GenBank/DDBJ databases">
        <title>Annotation of Allomyces macrogynus ATCC 38327.</title>
        <authorList>
            <consortium name="The Broad Institute Genome Sequencing Platform"/>
            <person name="Russ C."/>
            <person name="Cuomo C."/>
            <person name="Burger G."/>
            <person name="Gray M.W."/>
            <person name="Holland P.W.H."/>
            <person name="King N."/>
            <person name="Lang F.B.F."/>
            <person name="Roger A.J."/>
            <person name="Ruiz-Trillo I."/>
            <person name="Young S.K."/>
            <person name="Zeng Q."/>
            <person name="Gargeya S."/>
            <person name="Fitzgerald M."/>
            <person name="Haas B."/>
            <person name="Abouelleil A."/>
            <person name="Alvarado L."/>
            <person name="Arachchi H.M."/>
            <person name="Berlin A."/>
            <person name="Chapman S.B."/>
            <person name="Gearin G."/>
            <person name="Goldberg J."/>
            <person name="Griggs A."/>
            <person name="Gujja S."/>
            <person name="Hansen M."/>
            <person name="Heiman D."/>
            <person name="Howarth C."/>
            <person name="Larimer J."/>
            <person name="Lui A."/>
            <person name="MacDonald P.J.P."/>
            <person name="McCowen C."/>
            <person name="Montmayeur A."/>
            <person name="Murphy C."/>
            <person name="Neiman D."/>
            <person name="Pearson M."/>
            <person name="Priest M."/>
            <person name="Roberts A."/>
            <person name="Saif S."/>
            <person name="Shea T."/>
            <person name="Sisk P."/>
            <person name="Stolte C."/>
            <person name="Sykes S."/>
            <person name="Wortman J."/>
            <person name="Nusbaum C."/>
            <person name="Birren B."/>
        </authorList>
    </citation>
    <scope>NUCLEOTIDE SEQUENCE [LARGE SCALE GENOMIC DNA]</scope>
    <source>
        <strain evidence="10 11">ATCC 38327</strain>
    </source>
</reference>
<evidence type="ECO:0000256" key="9">
    <source>
        <dbReference type="ARBA" id="ARBA00023180"/>
    </source>
</evidence>
<proteinExistence type="predicted"/>
<keyword evidence="8" id="KW-0472">Membrane</keyword>
<dbReference type="PANTHER" id="PTHR22914">
    <property type="entry name" value="CHITIN SYNTHASE"/>
    <property type="match status" value="1"/>
</dbReference>
<dbReference type="SUPFAM" id="SSF53448">
    <property type="entry name" value="Nucleotide-diphospho-sugar transferases"/>
    <property type="match status" value="1"/>
</dbReference>
<protein>
    <recommendedName>
        <fullName evidence="2">chitin synthase</fullName>
        <ecNumber evidence="2">2.4.1.16</ecNumber>
    </recommendedName>
</protein>
<keyword evidence="4" id="KW-0328">Glycosyltransferase</keyword>
<dbReference type="PANTHER" id="PTHR22914:SF16">
    <property type="entry name" value="CHITIN SYNTHASE 3"/>
    <property type="match status" value="1"/>
</dbReference>
<keyword evidence="11" id="KW-1185">Reference proteome</keyword>
<keyword evidence="3" id="KW-1003">Cell membrane</keyword>
<dbReference type="Gene3D" id="3.90.550.10">
    <property type="entry name" value="Spore Coat Polysaccharide Biosynthesis Protein SpsA, Chain A"/>
    <property type="match status" value="1"/>
</dbReference>
<dbReference type="EC" id="2.4.1.16" evidence="2"/>
<dbReference type="InterPro" id="IPR004835">
    <property type="entry name" value="Chitin_synth"/>
</dbReference>
<dbReference type="GO" id="GO:0005886">
    <property type="term" value="C:plasma membrane"/>
    <property type="evidence" value="ECO:0007669"/>
    <property type="project" value="UniProtKB-SubCell"/>
</dbReference>
<keyword evidence="9" id="KW-0325">Glycoprotein</keyword>